<accession>A0AAN8RTW8</accession>
<sequence length="426" mass="49836">MDIVKTPLDLPIELFLEIMTYITEKDDLKNFAHFSKPAYRITFQTRFRGVTIDSKNIILFKDENIFWQVLPFIESVKFAKPWCAKHIAGANERVHDLYDALIEFMGKLIIPNIESRLTALQYFPAITSLSLSYYTPSPLEKNIFVLILKRISEYPFFKNLKHLDLIVSHIGNRWCGGDSFERIMSHQSPESRELLGPELNEKDVEKFIEDMQTENNLFVSLEYAKISIHEVSSPHEIDDSYPPDNAQLYYRLLTLAPNLEELEIESIKRCEYGCDHYVRLQNPNFTAPAPWFQSQTLKRLSILKDTPFTPLEITTIAEIFPNIDILRLDCDYKTPRHLPELDFENVYDPILLFKKLKAVFLPRPDPKVCKKWFGFELQEWATKLFPDGPRRQSGVDDEEVCSYDLSKELDSDGQVLRRPRIDFFYA</sequence>
<dbReference type="AlphaFoldDB" id="A0AAN8RTW8"/>
<dbReference type="Proteomes" id="UP001307849">
    <property type="component" value="Unassembled WGS sequence"/>
</dbReference>
<name>A0AAN8RTW8_9PEZI</name>
<evidence type="ECO:0000313" key="2">
    <source>
        <dbReference type="Proteomes" id="UP001307849"/>
    </source>
</evidence>
<dbReference type="EMBL" id="JAVHJM010000003">
    <property type="protein sequence ID" value="KAK6516227.1"/>
    <property type="molecule type" value="Genomic_DNA"/>
</dbReference>
<organism evidence="1 2">
    <name type="scientific">Arthrobotrys conoides</name>
    <dbReference type="NCBI Taxonomy" id="74498"/>
    <lineage>
        <taxon>Eukaryota</taxon>
        <taxon>Fungi</taxon>
        <taxon>Dikarya</taxon>
        <taxon>Ascomycota</taxon>
        <taxon>Pezizomycotina</taxon>
        <taxon>Orbiliomycetes</taxon>
        <taxon>Orbiliales</taxon>
        <taxon>Orbiliaceae</taxon>
        <taxon>Arthrobotrys</taxon>
    </lineage>
</organism>
<evidence type="ECO:0008006" key="3">
    <source>
        <dbReference type="Google" id="ProtNLM"/>
    </source>
</evidence>
<evidence type="ECO:0000313" key="1">
    <source>
        <dbReference type="EMBL" id="KAK6516227.1"/>
    </source>
</evidence>
<comment type="caution">
    <text evidence="1">The sequence shown here is derived from an EMBL/GenBank/DDBJ whole genome shotgun (WGS) entry which is preliminary data.</text>
</comment>
<proteinExistence type="predicted"/>
<keyword evidence="2" id="KW-1185">Reference proteome</keyword>
<gene>
    <name evidence="1" type="ORF">TWF506_006136</name>
</gene>
<protein>
    <recommendedName>
        <fullName evidence="3">F-box domain-containing protein</fullName>
    </recommendedName>
</protein>
<reference evidence="1 2" key="1">
    <citation type="submission" date="2019-10" db="EMBL/GenBank/DDBJ databases">
        <authorList>
            <person name="Palmer J.M."/>
        </authorList>
    </citation>
    <scope>NUCLEOTIDE SEQUENCE [LARGE SCALE GENOMIC DNA]</scope>
    <source>
        <strain evidence="1 2">TWF506</strain>
    </source>
</reference>